<accession>A0A0F3IS68</accession>
<evidence type="ECO:0000313" key="5">
    <source>
        <dbReference type="Proteomes" id="UP000033774"/>
    </source>
</evidence>
<dbReference type="AlphaFoldDB" id="A0A0F3IS68"/>
<evidence type="ECO:0000256" key="2">
    <source>
        <dbReference type="ARBA" id="ARBA00023315"/>
    </source>
</evidence>
<dbReference type="CDD" id="cd04301">
    <property type="entry name" value="NAT_SF"/>
    <property type="match status" value="1"/>
</dbReference>
<dbReference type="Proteomes" id="UP000033774">
    <property type="component" value="Unassembled WGS sequence"/>
</dbReference>
<dbReference type="PANTHER" id="PTHR43877">
    <property type="entry name" value="AMINOALKYLPHOSPHONATE N-ACETYLTRANSFERASE-RELATED-RELATED"/>
    <property type="match status" value="1"/>
</dbReference>
<evidence type="ECO:0000256" key="1">
    <source>
        <dbReference type="ARBA" id="ARBA00022679"/>
    </source>
</evidence>
<proteinExistence type="predicted"/>
<evidence type="ECO:0000259" key="3">
    <source>
        <dbReference type="PROSITE" id="PS51186"/>
    </source>
</evidence>
<comment type="caution">
    <text evidence="4">The sequence shown here is derived from an EMBL/GenBank/DDBJ whole genome shotgun (WGS) entry which is preliminary data.</text>
</comment>
<dbReference type="PROSITE" id="PS51186">
    <property type="entry name" value="GNAT"/>
    <property type="match status" value="1"/>
</dbReference>
<dbReference type="EMBL" id="LAJY01000258">
    <property type="protein sequence ID" value="KJV09565.1"/>
    <property type="molecule type" value="Genomic_DNA"/>
</dbReference>
<dbReference type="InterPro" id="IPR000182">
    <property type="entry name" value="GNAT_dom"/>
</dbReference>
<keyword evidence="2" id="KW-0012">Acyltransferase</keyword>
<protein>
    <recommendedName>
        <fullName evidence="3">N-acetyltransferase domain-containing protein</fullName>
    </recommendedName>
</protein>
<reference evidence="4 5" key="1">
    <citation type="submission" date="2015-03" db="EMBL/GenBank/DDBJ databases">
        <title>Draft genome sequence of Elstera litoralis.</title>
        <authorList>
            <person name="Rahalkar M.C."/>
            <person name="Dhakephalkar P.K."/>
            <person name="Pore S.D."/>
            <person name="Arora P."/>
            <person name="Kapse N.G."/>
            <person name="Pandit P.S."/>
        </authorList>
    </citation>
    <scope>NUCLEOTIDE SEQUENCE [LARGE SCALE GENOMIC DNA]</scope>
    <source>
        <strain evidence="4 5">Dia-1</strain>
    </source>
</reference>
<name>A0A0F3IS68_9PROT</name>
<dbReference type="InterPro" id="IPR050832">
    <property type="entry name" value="Bact_Acetyltransf"/>
</dbReference>
<dbReference type="Pfam" id="PF00583">
    <property type="entry name" value="Acetyltransf_1"/>
    <property type="match status" value="1"/>
</dbReference>
<sequence>MRRAQRDDFGAIARVQTDGWRDSFRGVMPDSVLDGPLLEEHRTLWRRMLASRGGFGDDGHPWLAVDSAGRVIGFSAYGPVRGSSWGHDAEIYALYVETDWHGHGLGRALVQQTAKSLLDQHRRSLLLWALEDNHKARAFYERIGGRVIDREAHNFGGVWLPEVAYEWPNMASLLE</sequence>
<dbReference type="SUPFAM" id="SSF55729">
    <property type="entry name" value="Acyl-CoA N-acyltransferases (Nat)"/>
    <property type="match status" value="1"/>
</dbReference>
<keyword evidence="1" id="KW-0808">Transferase</keyword>
<dbReference type="Gene3D" id="3.40.630.30">
    <property type="match status" value="1"/>
</dbReference>
<feature type="domain" description="N-acetyltransferase" evidence="3">
    <location>
        <begin position="1"/>
        <end position="172"/>
    </location>
</feature>
<organism evidence="4 5">
    <name type="scientific">Elstera litoralis</name>
    <dbReference type="NCBI Taxonomy" id="552518"/>
    <lineage>
        <taxon>Bacteria</taxon>
        <taxon>Pseudomonadati</taxon>
        <taxon>Pseudomonadota</taxon>
        <taxon>Alphaproteobacteria</taxon>
        <taxon>Rhodospirillales</taxon>
        <taxon>Rhodospirillaceae</taxon>
        <taxon>Elstera</taxon>
    </lineage>
</organism>
<keyword evidence="5" id="KW-1185">Reference proteome</keyword>
<gene>
    <name evidence="4" type="ORF">VZ95_10770</name>
</gene>
<evidence type="ECO:0000313" key="4">
    <source>
        <dbReference type="EMBL" id="KJV09565.1"/>
    </source>
</evidence>
<dbReference type="GO" id="GO:0016747">
    <property type="term" value="F:acyltransferase activity, transferring groups other than amino-acyl groups"/>
    <property type="evidence" value="ECO:0007669"/>
    <property type="project" value="InterPro"/>
</dbReference>
<dbReference type="InterPro" id="IPR016181">
    <property type="entry name" value="Acyl_CoA_acyltransferase"/>
</dbReference>